<comment type="caution">
    <text evidence="1">The sequence shown here is derived from an EMBL/GenBank/DDBJ whole genome shotgun (WGS) entry which is preliminary data.</text>
</comment>
<dbReference type="HOGENOM" id="CLU_3303228_0_0_6"/>
<dbReference type="EMBL" id="APRL01000010">
    <property type="protein sequence ID" value="ENW94181.1"/>
    <property type="molecule type" value="Genomic_DNA"/>
</dbReference>
<evidence type="ECO:0000313" key="2">
    <source>
        <dbReference type="Proteomes" id="UP000013261"/>
    </source>
</evidence>
<keyword evidence="2" id="KW-1185">Reference proteome</keyword>
<dbReference type="AlphaFoldDB" id="N9MTY8"/>
<sequence>MTSKVKNIFVLSFNENVKNQLAYFRGKTDIGIIEDLLTY</sequence>
<accession>N9MTY8</accession>
<evidence type="ECO:0000313" key="1">
    <source>
        <dbReference type="EMBL" id="ENW94181.1"/>
    </source>
</evidence>
<reference evidence="1 2" key="1">
    <citation type="submission" date="2013-02" db="EMBL/GenBank/DDBJ databases">
        <title>The Genome Sequence of Acinetobacter sp. ANC 4105.</title>
        <authorList>
            <consortium name="The Broad Institute Genome Sequencing Platform"/>
            <consortium name="The Broad Institute Genome Sequencing Center for Infectious Disease"/>
            <person name="Cerqueira G."/>
            <person name="Feldgarden M."/>
            <person name="Courvalin P."/>
            <person name="Perichon B."/>
            <person name="Grillot-Courvalin C."/>
            <person name="Clermont D."/>
            <person name="Rocha E."/>
            <person name="Yoon E.-J."/>
            <person name="Nemec A."/>
            <person name="Walker B."/>
            <person name="Young S.K."/>
            <person name="Zeng Q."/>
            <person name="Gargeya S."/>
            <person name="Fitzgerald M."/>
            <person name="Haas B."/>
            <person name="Abouelleil A."/>
            <person name="Alvarado L."/>
            <person name="Arachchi H.M."/>
            <person name="Berlin A.M."/>
            <person name="Chapman S.B."/>
            <person name="Dewar J."/>
            <person name="Goldberg J."/>
            <person name="Griggs A."/>
            <person name="Gujja S."/>
            <person name="Hansen M."/>
            <person name="Howarth C."/>
            <person name="Imamovic A."/>
            <person name="Larimer J."/>
            <person name="McCowan C."/>
            <person name="Murphy C."/>
            <person name="Neiman D."/>
            <person name="Pearson M."/>
            <person name="Priest M."/>
            <person name="Roberts A."/>
            <person name="Saif S."/>
            <person name="Shea T."/>
            <person name="Sisk P."/>
            <person name="Sykes S."/>
            <person name="Wortman J."/>
            <person name="Nusbaum C."/>
            <person name="Birren B."/>
        </authorList>
    </citation>
    <scope>NUCLEOTIDE SEQUENCE [LARGE SCALE GENOMIC DNA]</scope>
    <source>
        <strain evidence="1 2">ANC 4105</strain>
    </source>
</reference>
<proteinExistence type="predicted"/>
<protein>
    <submittedName>
        <fullName evidence="1">Uncharacterized protein</fullName>
    </submittedName>
</protein>
<name>N9MTY8_9GAMM</name>
<dbReference type="Proteomes" id="UP000013261">
    <property type="component" value="Unassembled WGS sequence"/>
</dbReference>
<gene>
    <name evidence="1" type="ORF">F904_01097</name>
</gene>
<organism evidence="1 2">
    <name type="scientific">Acinetobacter dispersus</name>
    <dbReference type="NCBI Taxonomy" id="70348"/>
    <lineage>
        <taxon>Bacteria</taxon>
        <taxon>Pseudomonadati</taxon>
        <taxon>Pseudomonadota</taxon>
        <taxon>Gammaproteobacteria</taxon>
        <taxon>Moraxellales</taxon>
        <taxon>Moraxellaceae</taxon>
        <taxon>Acinetobacter</taxon>
    </lineage>
</organism>